<proteinExistence type="predicted"/>
<comment type="caution">
    <text evidence="3">The sequence shown here is derived from an EMBL/GenBank/DDBJ whole genome shotgun (WGS) entry which is preliminary data.</text>
</comment>
<dbReference type="Pfam" id="PF09976">
    <property type="entry name" value="TPR_21"/>
    <property type="match status" value="1"/>
</dbReference>
<evidence type="ECO:0000313" key="4">
    <source>
        <dbReference type="Proteomes" id="UP001589683"/>
    </source>
</evidence>
<evidence type="ECO:0000256" key="1">
    <source>
        <dbReference type="SAM" id="Phobius"/>
    </source>
</evidence>
<dbReference type="InterPro" id="IPR018704">
    <property type="entry name" value="SecYEG/CpoB_TPR"/>
</dbReference>
<organism evidence="3 4">
    <name type="scientific">Pseudohalocynthiibacter aestuariivivens</name>
    <dbReference type="NCBI Taxonomy" id="1591409"/>
    <lineage>
        <taxon>Bacteria</taxon>
        <taxon>Pseudomonadati</taxon>
        <taxon>Pseudomonadota</taxon>
        <taxon>Alphaproteobacteria</taxon>
        <taxon>Rhodobacterales</taxon>
        <taxon>Paracoccaceae</taxon>
        <taxon>Pseudohalocynthiibacter</taxon>
    </lineage>
</organism>
<protein>
    <submittedName>
        <fullName evidence="3">Tetratricopeptide repeat protein</fullName>
    </submittedName>
</protein>
<evidence type="ECO:0000313" key="3">
    <source>
        <dbReference type="EMBL" id="MFB9231122.1"/>
    </source>
</evidence>
<keyword evidence="1" id="KW-1133">Transmembrane helix</keyword>
<reference evidence="3 4" key="1">
    <citation type="submission" date="2024-09" db="EMBL/GenBank/DDBJ databases">
        <authorList>
            <person name="Sun Q."/>
            <person name="Mori K."/>
        </authorList>
    </citation>
    <scope>NUCLEOTIDE SEQUENCE [LARGE SCALE GENOMIC DNA]</scope>
    <source>
        <strain evidence="3 4">CECT 8726</strain>
    </source>
</reference>
<sequence length="217" mass="23023">MSNTESFIEEVTEEVQRDRLFLLMRRYGWIAALLVVLVVGGAAYNEWQKARKIAAAEAVGNGVLAALEADDPSERVSALSGISADAESAAVLALLTAAESQIAEDLPTARTALESIVSDAILPEVYRDLATFKLVLLEGTESPVENRRAALESIATPGAPYRLLAEEQLAMIDVETGEIDAAIARLQSLMVDTEATAGLRRRASQLIVALGGSLAAS</sequence>
<keyword evidence="1" id="KW-0812">Transmembrane</keyword>
<feature type="transmembrane region" description="Helical" evidence="1">
    <location>
        <begin position="27"/>
        <end position="44"/>
    </location>
</feature>
<keyword evidence="1" id="KW-0472">Membrane</keyword>
<keyword evidence="4" id="KW-1185">Reference proteome</keyword>
<feature type="domain" description="Ancillary SecYEG translocon subunit/Cell division coordinator CpoB TPR" evidence="2">
    <location>
        <begin position="29"/>
        <end position="145"/>
    </location>
</feature>
<gene>
    <name evidence="3" type="ORF">ACFFUT_04885</name>
</gene>
<evidence type="ECO:0000259" key="2">
    <source>
        <dbReference type="Pfam" id="PF09976"/>
    </source>
</evidence>
<dbReference type="EMBL" id="JBHMEA010000015">
    <property type="protein sequence ID" value="MFB9231122.1"/>
    <property type="molecule type" value="Genomic_DNA"/>
</dbReference>
<dbReference type="Proteomes" id="UP001589683">
    <property type="component" value="Unassembled WGS sequence"/>
</dbReference>
<dbReference type="RefSeq" id="WP_213890772.1">
    <property type="nucleotide sequence ID" value="NZ_JAGFNU010000014.1"/>
</dbReference>
<accession>A0ABV5JCD7</accession>
<name>A0ABV5JCD7_9RHOB</name>